<evidence type="ECO:0000256" key="9">
    <source>
        <dbReference type="ARBA" id="ARBA00029962"/>
    </source>
</evidence>
<dbReference type="EC" id="2.7.4.9" evidence="2 11"/>
<dbReference type="GO" id="GO:0005737">
    <property type="term" value="C:cytoplasm"/>
    <property type="evidence" value="ECO:0007669"/>
    <property type="project" value="TreeGrafter"/>
</dbReference>
<evidence type="ECO:0000256" key="4">
    <source>
        <dbReference type="ARBA" id="ARBA00022679"/>
    </source>
</evidence>
<dbReference type="GO" id="GO:0000105">
    <property type="term" value="P:L-histidine biosynthetic process"/>
    <property type="evidence" value="ECO:0007669"/>
    <property type="project" value="UniProtKB-KW"/>
</dbReference>
<dbReference type="CDD" id="cd01672">
    <property type="entry name" value="TMPK"/>
    <property type="match status" value="1"/>
</dbReference>
<dbReference type="Pfam" id="PF02223">
    <property type="entry name" value="Thymidylate_kin"/>
    <property type="match status" value="1"/>
</dbReference>
<protein>
    <recommendedName>
        <fullName evidence="3 11">Probable thymidylate kinase</fullName>
        <ecNumber evidence="2 11">2.7.4.9</ecNumber>
    </recommendedName>
    <alternativeName>
        <fullName evidence="9 11">dTMP kinase</fullName>
    </alternativeName>
</protein>
<dbReference type="NCBIfam" id="TIGR00041">
    <property type="entry name" value="DTMP_kinase"/>
    <property type="match status" value="1"/>
</dbReference>
<feature type="binding site" evidence="11">
    <location>
        <begin position="182"/>
        <end position="189"/>
    </location>
    <ligand>
        <name>ATP</name>
        <dbReference type="ChEBI" id="CHEBI:30616"/>
    </ligand>
</feature>
<dbReference type="PANTHER" id="PTHR10344">
    <property type="entry name" value="THYMIDYLATE KINASE"/>
    <property type="match status" value="1"/>
</dbReference>
<accession>A0A117MF53</accession>
<comment type="similarity">
    <text evidence="12">Belongs to the HisA/HisF family.</text>
</comment>
<evidence type="ECO:0000256" key="5">
    <source>
        <dbReference type="ARBA" id="ARBA00022727"/>
    </source>
</evidence>
<dbReference type="PANTHER" id="PTHR10344:SF4">
    <property type="entry name" value="UMP-CMP KINASE 2, MITOCHONDRIAL"/>
    <property type="match status" value="1"/>
</dbReference>
<dbReference type="SUPFAM" id="SSF52540">
    <property type="entry name" value="P-loop containing nucleoside triphosphate hydrolases"/>
    <property type="match status" value="1"/>
</dbReference>
<comment type="caution">
    <text evidence="14">The sequence shown here is derived from an EMBL/GenBank/DDBJ whole genome shotgun (WGS) entry which is preliminary data.</text>
</comment>
<evidence type="ECO:0000256" key="6">
    <source>
        <dbReference type="ARBA" id="ARBA00022741"/>
    </source>
</evidence>
<keyword evidence="6 11" id="KW-0547">Nucleotide-binding</keyword>
<keyword evidence="8 11" id="KW-0067">ATP-binding</keyword>
<sequence length="380" mass="41876">MELILAVDLADGLVVHGKSGDRASYRPLTWGIAPSAEPEAYLSSLQPRYLYIADLESLQGRTPQDDLVRRCAARVEKCYLDRGCRSPAECTAVVGVTPVVGTETAARAIEDLAAYEAGYLSIDVQRGRVLPWGIRPAEMLARASALSFEGCIILNIGAVGTERGLVHRVDPERIPVLITIEGIDGSGKSTLLARLRELLADLDPLFTREPGATWVGDSVRRAVAERMDPITEALLFCADHAAHIDAVIRPALDEGELVISDRYSDSRFAYQPVVLDGLLPDPLLWLRRIHEGWSIRPDRTFLLVLPVEEAVSRLDPAKKREYFESAGILARVQENYLSLAASDPARFVIVDALLKKEEVARFIADEIRTSDRSSQSRPRA</sequence>
<evidence type="ECO:0000256" key="1">
    <source>
        <dbReference type="ARBA" id="ARBA00009776"/>
    </source>
</evidence>
<dbReference type="InterPro" id="IPR027417">
    <property type="entry name" value="P-loop_NTPase"/>
</dbReference>
<comment type="catalytic activity">
    <reaction evidence="10 11">
        <text>dTMP + ATP = dTDP + ADP</text>
        <dbReference type="Rhea" id="RHEA:13517"/>
        <dbReference type="ChEBI" id="CHEBI:30616"/>
        <dbReference type="ChEBI" id="CHEBI:58369"/>
        <dbReference type="ChEBI" id="CHEBI:63528"/>
        <dbReference type="ChEBI" id="CHEBI:456216"/>
        <dbReference type="EC" id="2.7.4.9"/>
    </reaction>
</comment>
<dbReference type="InterPro" id="IPR018094">
    <property type="entry name" value="Thymidylate_kinase"/>
</dbReference>
<dbReference type="Gene3D" id="3.40.50.300">
    <property type="entry name" value="P-loop containing nucleotide triphosphate hydrolases"/>
    <property type="match status" value="1"/>
</dbReference>
<dbReference type="EMBL" id="LGHE01000154">
    <property type="protein sequence ID" value="KUL00645.1"/>
    <property type="molecule type" value="Genomic_DNA"/>
</dbReference>
<keyword evidence="7 11" id="KW-0418">Kinase</keyword>
<evidence type="ECO:0000256" key="10">
    <source>
        <dbReference type="ARBA" id="ARBA00048743"/>
    </source>
</evidence>
<dbReference type="GO" id="GO:0006235">
    <property type="term" value="P:dTTP biosynthetic process"/>
    <property type="evidence" value="ECO:0007669"/>
    <property type="project" value="UniProtKB-UniRule"/>
</dbReference>
<proteinExistence type="inferred from homology"/>
<evidence type="ECO:0000259" key="13">
    <source>
        <dbReference type="Pfam" id="PF02223"/>
    </source>
</evidence>
<dbReference type="HAMAP" id="MF_00165">
    <property type="entry name" value="Thymidylate_kinase"/>
    <property type="match status" value="1"/>
</dbReference>
<gene>
    <name evidence="11" type="primary">tmk</name>
    <name evidence="14" type="ORF">XE10_1327</name>
</gene>
<organism evidence="14 15">
    <name type="scientific">Methanoculleus marisnigri</name>
    <dbReference type="NCBI Taxonomy" id="2198"/>
    <lineage>
        <taxon>Archaea</taxon>
        <taxon>Methanobacteriati</taxon>
        <taxon>Methanobacteriota</taxon>
        <taxon>Stenosarchaea group</taxon>
        <taxon>Methanomicrobia</taxon>
        <taxon>Methanomicrobiales</taxon>
        <taxon>Methanomicrobiaceae</taxon>
        <taxon>Methanoculleus</taxon>
    </lineage>
</organism>
<evidence type="ECO:0000256" key="7">
    <source>
        <dbReference type="ARBA" id="ARBA00022777"/>
    </source>
</evidence>
<evidence type="ECO:0000256" key="3">
    <source>
        <dbReference type="ARBA" id="ARBA00013355"/>
    </source>
</evidence>
<dbReference type="GO" id="GO:0004798">
    <property type="term" value="F:dTMP kinase activity"/>
    <property type="evidence" value="ECO:0007669"/>
    <property type="project" value="UniProtKB-UniRule"/>
</dbReference>
<evidence type="ECO:0000313" key="15">
    <source>
        <dbReference type="Proteomes" id="UP000054598"/>
    </source>
</evidence>
<dbReference type="Pfam" id="PF00977">
    <property type="entry name" value="His_biosynth"/>
    <property type="match status" value="1"/>
</dbReference>
<dbReference type="InterPro" id="IPR039430">
    <property type="entry name" value="Thymidylate_kin-like_dom"/>
</dbReference>
<dbReference type="GO" id="GO:0006233">
    <property type="term" value="P:dTDP biosynthetic process"/>
    <property type="evidence" value="ECO:0007669"/>
    <property type="project" value="InterPro"/>
</dbReference>
<keyword evidence="4 11" id="KW-0808">Transferase</keyword>
<keyword evidence="12" id="KW-0028">Amino-acid biosynthesis</keyword>
<reference evidence="15" key="1">
    <citation type="journal article" date="2015" name="MBio">
        <title>Genome-Resolved Metagenomic Analysis Reveals Roles for Candidate Phyla and Other Microbial Community Members in Biogeochemical Transformations in Oil Reservoirs.</title>
        <authorList>
            <person name="Hu P."/>
            <person name="Tom L."/>
            <person name="Singh A."/>
            <person name="Thomas B.C."/>
            <person name="Baker B.J."/>
            <person name="Piceno Y.M."/>
            <person name="Andersen G.L."/>
            <person name="Banfield J.F."/>
        </authorList>
    </citation>
    <scope>NUCLEOTIDE SEQUENCE [LARGE SCALE GENOMIC DNA]</scope>
</reference>
<comment type="similarity">
    <text evidence="1 11">Belongs to the thymidylate kinase family.</text>
</comment>
<feature type="domain" description="Thymidylate kinase-like" evidence="13">
    <location>
        <begin position="180"/>
        <end position="363"/>
    </location>
</feature>
<dbReference type="InterPro" id="IPR006062">
    <property type="entry name" value="His_biosynth"/>
</dbReference>
<dbReference type="SUPFAM" id="SSF51366">
    <property type="entry name" value="Ribulose-phoshate binding barrel"/>
    <property type="match status" value="1"/>
</dbReference>
<dbReference type="AlphaFoldDB" id="A0A117MF53"/>
<evidence type="ECO:0000256" key="2">
    <source>
        <dbReference type="ARBA" id="ARBA00012980"/>
    </source>
</evidence>
<dbReference type="InterPro" id="IPR013785">
    <property type="entry name" value="Aldolase_TIM"/>
</dbReference>
<dbReference type="InterPro" id="IPR011060">
    <property type="entry name" value="RibuloseP-bd_barrel"/>
</dbReference>
<dbReference type="Gene3D" id="3.20.20.70">
    <property type="entry name" value="Aldolase class I"/>
    <property type="match status" value="1"/>
</dbReference>
<keyword evidence="12" id="KW-0368">Histidine biosynthesis</keyword>
<dbReference type="GO" id="GO:0005524">
    <property type="term" value="F:ATP binding"/>
    <property type="evidence" value="ECO:0007669"/>
    <property type="project" value="UniProtKB-UniRule"/>
</dbReference>
<keyword evidence="5 11" id="KW-0545">Nucleotide biosynthesis</keyword>
<dbReference type="PATRIC" id="fig|2198.3.peg.1247"/>
<evidence type="ECO:0000256" key="11">
    <source>
        <dbReference type="HAMAP-Rule" id="MF_00165"/>
    </source>
</evidence>
<evidence type="ECO:0000256" key="8">
    <source>
        <dbReference type="ARBA" id="ARBA00022840"/>
    </source>
</evidence>
<dbReference type="Proteomes" id="UP000054598">
    <property type="component" value="Unassembled WGS sequence"/>
</dbReference>
<evidence type="ECO:0000313" key="14">
    <source>
        <dbReference type="EMBL" id="KUL00645.1"/>
    </source>
</evidence>
<name>A0A117MF53_9EURY</name>
<dbReference type="GO" id="GO:0006227">
    <property type="term" value="P:dUDP biosynthetic process"/>
    <property type="evidence" value="ECO:0007669"/>
    <property type="project" value="TreeGrafter"/>
</dbReference>
<evidence type="ECO:0000256" key="12">
    <source>
        <dbReference type="RuleBase" id="RU003657"/>
    </source>
</evidence>